<organism evidence="2 3">
    <name type="scientific">Mesocestoides corti</name>
    <name type="common">Flatworm</name>
    <dbReference type="NCBI Taxonomy" id="53468"/>
    <lineage>
        <taxon>Eukaryota</taxon>
        <taxon>Metazoa</taxon>
        <taxon>Spiralia</taxon>
        <taxon>Lophotrochozoa</taxon>
        <taxon>Platyhelminthes</taxon>
        <taxon>Cestoda</taxon>
        <taxon>Eucestoda</taxon>
        <taxon>Cyclophyllidea</taxon>
        <taxon>Mesocestoididae</taxon>
        <taxon>Mesocestoides</taxon>
    </lineage>
</organism>
<accession>A0A0R3UNI2</accession>
<evidence type="ECO:0000313" key="2">
    <source>
        <dbReference type="EMBL" id="VDD83355.1"/>
    </source>
</evidence>
<feature type="compositionally biased region" description="Basic and acidic residues" evidence="1">
    <location>
        <begin position="46"/>
        <end position="56"/>
    </location>
</feature>
<sequence>MDIPQDSPQLEPPKVSEYQRSFSPPPAYIYKENRPKSTKTYSTAGIEKRNKVERLSENNGDNSNLAARSNQRGTSEAKAEDHLQHRQTARRDSRPKLRRRRLQSEYQANYKDLSDYATVAKRQSDIARQNQRQVEGSHFSRQYFNQLESACVDLWDPPSSARSETVGIDRNLWKKRLMDYNLSPIGRRSEGPLTENTYVPSQQPHRFSSGYLASKVSGKYEPSKYLQTPRKEDPRIRVLSLEEAGDLNCTPTHHICNRGSSFLTSQVRQEQRCTSPLAVRCHSPSHSGPSSPAPTCLHSASRRMLTPHLSLAESTLDRALRRHNKLLISTYRD</sequence>
<keyword evidence="3" id="KW-1185">Reference proteome</keyword>
<evidence type="ECO:0000313" key="3">
    <source>
        <dbReference type="Proteomes" id="UP000267029"/>
    </source>
</evidence>
<evidence type="ECO:0000256" key="1">
    <source>
        <dbReference type="SAM" id="MobiDB-lite"/>
    </source>
</evidence>
<dbReference type="Proteomes" id="UP000267029">
    <property type="component" value="Unassembled WGS sequence"/>
</dbReference>
<dbReference type="OrthoDB" id="9999940at2759"/>
<dbReference type="EMBL" id="UXSR01005701">
    <property type="protein sequence ID" value="VDD83355.1"/>
    <property type="molecule type" value="Genomic_DNA"/>
</dbReference>
<dbReference type="WBParaSite" id="MCU_008566-RA">
    <property type="protein sequence ID" value="MCU_008566-RA"/>
    <property type="gene ID" value="MCU_008566"/>
</dbReference>
<name>A0A0R3UNI2_MESCO</name>
<feature type="compositionally biased region" description="Polar residues" evidence="1">
    <location>
        <begin position="57"/>
        <end position="74"/>
    </location>
</feature>
<evidence type="ECO:0000313" key="4">
    <source>
        <dbReference type="WBParaSite" id="MCU_008566-RA"/>
    </source>
</evidence>
<proteinExistence type="predicted"/>
<feature type="region of interest" description="Disordered" evidence="1">
    <location>
        <begin position="1"/>
        <end position="100"/>
    </location>
</feature>
<dbReference type="AlphaFoldDB" id="A0A0R3UNI2"/>
<feature type="compositionally biased region" description="Basic and acidic residues" evidence="1">
    <location>
        <begin position="75"/>
        <end position="95"/>
    </location>
</feature>
<reference evidence="2 3" key="1">
    <citation type="submission" date="2018-10" db="EMBL/GenBank/DDBJ databases">
        <authorList>
            <consortium name="Pathogen Informatics"/>
        </authorList>
    </citation>
    <scope>NUCLEOTIDE SEQUENCE [LARGE SCALE GENOMIC DNA]</scope>
</reference>
<gene>
    <name evidence="2" type="ORF">MCOS_LOCUS9358</name>
</gene>
<protein>
    <submittedName>
        <fullName evidence="4">Nuclear protein MDM1</fullName>
    </submittedName>
</protein>
<reference evidence="4" key="2">
    <citation type="submission" date="2019-11" db="UniProtKB">
        <authorList>
            <consortium name="WormBaseParasite"/>
        </authorList>
    </citation>
    <scope>IDENTIFICATION</scope>
</reference>